<dbReference type="Pfam" id="PF04230">
    <property type="entry name" value="PS_pyruv_trans"/>
    <property type="match status" value="1"/>
</dbReference>
<evidence type="ECO:0000313" key="3">
    <source>
        <dbReference type="EMBL" id="SHK70041.1"/>
    </source>
</evidence>
<organism evidence="3 4">
    <name type="scientific">Fibrobacter intestinalis</name>
    <dbReference type="NCBI Taxonomy" id="28122"/>
    <lineage>
        <taxon>Bacteria</taxon>
        <taxon>Pseudomonadati</taxon>
        <taxon>Fibrobacterota</taxon>
        <taxon>Fibrobacteria</taxon>
        <taxon>Fibrobacterales</taxon>
        <taxon>Fibrobacteraceae</taxon>
        <taxon>Fibrobacter</taxon>
    </lineage>
</organism>
<keyword evidence="1" id="KW-0812">Transmembrane</keyword>
<keyword evidence="1" id="KW-1133">Transmembrane helix</keyword>
<protein>
    <submittedName>
        <fullName evidence="3">Polysaccharide pyruvyl transferase</fullName>
    </submittedName>
</protein>
<dbReference type="AlphaFoldDB" id="A0A1M6ULH0"/>
<feature type="domain" description="Polysaccharide pyruvyl transferase" evidence="2">
    <location>
        <begin position="13"/>
        <end position="307"/>
    </location>
</feature>
<feature type="transmembrane region" description="Helical" evidence="1">
    <location>
        <begin position="59"/>
        <end position="78"/>
    </location>
</feature>
<dbReference type="Proteomes" id="UP000184275">
    <property type="component" value="Unassembled WGS sequence"/>
</dbReference>
<proteinExistence type="predicted"/>
<accession>A0A1M6ULH0</accession>
<keyword evidence="4" id="KW-1185">Reference proteome</keyword>
<dbReference type="EMBL" id="FRAW01000014">
    <property type="protein sequence ID" value="SHK70041.1"/>
    <property type="molecule type" value="Genomic_DNA"/>
</dbReference>
<evidence type="ECO:0000259" key="2">
    <source>
        <dbReference type="Pfam" id="PF04230"/>
    </source>
</evidence>
<sequence length="377" mass="43899">MTLALITLHRIVNYGSVLQTYATQRILETLGTQVKVIDYYDERMTMHGMLKRLKNKKKALQNPLFLLIAELIMFPSYVTRFRIFKKFLREQIHLTEKTYHSFEELQSYIPEADIYCTGSDQVWNSGWNEKIDKALFLEFVAKGKPCFAYAASFGKQKLDDWEIPETQNFLKKYLALSCRESAGVKILKNLGFESQHVLDPTLLLNGENWKELASKKFENKKYVFVYNLNRNKKIDETAKFLSKRFRIPIYTVSYCYHEIPLRQGKVFVNPPVEDFLSLLANASYVITDSFHATAFSINFGREFFVFYPGLFSSRLSSVLELVGTKERALSEPKDVEKFLDRTLDYSGIHNALQKARNESMDFLKMALEKANEVAYRN</sequence>
<name>A0A1M6ULH0_9BACT</name>
<dbReference type="GO" id="GO:0016740">
    <property type="term" value="F:transferase activity"/>
    <property type="evidence" value="ECO:0007669"/>
    <property type="project" value="UniProtKB-KW"/>
</dbReference>
<reference evidence="4" key="1">
    <citation type="submission" date="2016-11" db="EMBL/GenBank/DDBJ databases">
        <authorList>
            <person name="Varghese N."/>
            <person name="Submissions S."/>
        </authorList>
    </citation>
    <scope>NUCLEOTIDE SEQUENCE [LARGE SCALE GENOMIC DNA]</scope>
    <source>
        <strain evidence="4">UWOS</strain>
    </source>
</reference>
<gene>
    <name evidence="3" type="ORF">SAMN05720469_11458</name>
</gene>
<evidence type="ECO:0000256" key="1">
    <source>
        <dbReference type="SAM" id="Phobius"/>
    </source>
</evidence>
<keyword evidence="3" id="KW-0808">Transferase</keyword>
<evidence type="ECO:0000313" key="4">
    <source>
        <dbReference type="Proteomes" id="UP000184275"/>
    </source>
</evidence>
<keyword evidence="1" id="KW-0472">Membrane</keyword>
<dbReference type="InterPro" id="IPR007345">
    <property type="entry name" value="Polysacch_pyruvyl_Trfase"/>
</dbReference>
<dbReference type="RefSeq" id="WP_073304311.1">
    <property type="nucleotide sequence ID" value="NZ_FRAW01000014.1"/>
</dbReference>